<dbReference type="InterPro" id="IPR002642">
    <property type="entry name" value="LysoPLipase_cat_dom"/>
</dbReference>
<dbReference type="SUPFAM" id="SSF52151">
    <property type="entry name" value="FabD/lysophospholipase-like"/>
    <property type="match status" value="1"/>
</dbReference>
<evidence type="ECO:0000256" key="3">
    <source>
        <dbReference type="ARBA" id="ARBA00022963"/>
    </source>
</evidence>
<comment type="similarity">
    <text evidence="1 6">Belongs to the lysophospholipase family.</text>
</comment>
<dbReference type="GO" id="GO:0005829">
    <property type="term" value="C:cytosol"/>
    <property type="evidence" value="ECO:0007669"/>
    <property type="project" value="TreeGrafter"/>
</dbReference>
<dbReference type="CDD" id="cd00147">
    <property type="entry name" value="cPLA2_like"/>
    <property type="match status" value="1"/>
</dbReference>
<dbReference type="SMART" id="SM00022">
    <property type="entry name" value="PLAc"/>
    <property type="match status" value="1"/>
</dbReference>
<accession>A0A4S9KYI9</accession>
<evidence type="ECO:0000313" key="9">
    <source>
        <dbReference type="EMBL" id="THY21686.1"/>
    </source>
</evidence>
<reference evidence="9 10" key="1">
    <citation type="submission" date="2018-10" db="EMBL/GenBank/DDBJ databases">
        <title>Fifty Aureobasidium pullulans genomes reveal a recombining polyextremotolerant generalist.</title>
        <authorList>
            <person name="Gostincar C."/>
            <person name="Turk M."/>
            <person name="Zajc J."/>
            <person name="Gunde-Cimerman N."/>
        </authorList>
    </citation>
    <scope>NUCLEOTIDE SEQUENCE [LARGE SCALE GENOMIC DNA]</scope>
    <source>
        <strain evidence="9 10">EXF-6604</strain>
    </source>
</reference>
<feature type="region of interest" description="Disordered" evidence="7">
    <location>
        <begin position="85"/>
        <end position="123"/>
    </location>
</feature>
<organism evidence="9 10">
    <name type="scientific">Aureobasidium pullulans</name>
    <name type="common">Black yeast</name>
    <name type="synonym">Pullularia pullulans</name>
    <dbReference type="NCBI Taxonomy" id="5580"/>
    <lineage>
        <taxon>Eukaryota</taxon>
        <taxon>Fungi</taxon>
        <taxon>Dikarya</taxon>
        <taxon>Ascomycota</taxon>
        <taxon>Pezizomycotina</taxon>
        <taxon>Dothideomycetes</taxon>
        <taxon>Dothideomycetidae</taxon>
        <taxon>Dothideales</taxon>
        <taxon>Saccotheciaceae</taxon>
        <taxon>Aureobasidium</taxon>
    </lineage>
</organism>
<evidence type="ECO:0000256" key="7">
    <source>
        <dbReference type="SAM" id="MobiDB-lite"/>
    </source>
</evidence>
<keyword evidence="3 5" id="KW-0442">Lipid degradation</keyword>
<feature type="region of interest" description="Disordered" evidence="7">
    <location>
        <begin position="1080"/>
        <end position="1147"/>
    </location>
</feature>
<evidence type="ECO:0000313" key="10">
    <source>
        <dbReference type="Proteomes" id="UP000306584"/>
    </source>
</evidence>
<dbReference type="PROSITE" id="PS51210">
    <property type="entry name" value="PLA2C"/>
    <property type="match status" value="1"/>
</dbReference>
<evidence type="ECO:0000256" key="4">
    <source>
        <dbReference type="ARBA" id="ARBA00023098"/>
    </source>
</evidence>
<evidence type="ECO:0000256" key="1">
    <source>
        <dbReference type="ARBA" id="ARBA00008780"/>
    </source>
</evidence>
<dbReference type="Gene3D" id="3.40.1090.10">
    <property type="entry name" value="Cytosolic phospholipase A2 catalytic domain"/>
    <property type="match status" value="1"/>
</dbReference>
<feature type="compositionally biased region" description="Basic and acidic residues" evidence="7">
    <location>
        <begin position="1130"/>
        <end position="1143"/>
    </location>
</feature>
<evidence type="ECO:0000259" key="8">
    <source>
        <dbReference type="PROSITE" id="PS51210"/>
    </source>
</evidence>
<dbReference type="GO" id="GO:0004622">
    <property type="term" value="F:phosphatidylcholine lysophospholipase activity"/>
    <property type="evidence" value="ECO:0007669"/>
    <property type="project" value="UniProtKB-EC"/>
</dbReference>
<evidence type="ECO:0000256" key="6">
    <source>
        <dbReference type="RuleBase" id="RU362103"/>
    </source>
</evidence>
<feature type="compositionally biased region" description="Basic and acidic residues" evidence="7">
    <location>
        <begin position="660"/>
        <end position="676"/>
    </location>
</feature>
<proteinExistence type="inferred from homology"/>
<comment type="caution">
    <text evidence="9">The sequence shown here is derived from an EMBL/GenBank/DDBJ whole genome shotgun (WGS) entry which is preliminary data.</text>
</comment>
<dbReference type="InterPro" id="IPR016035">
    <property type="entry name" value="Acyl_Trfase/lysoPLipase"/>
</dbReference>
<dbReference type="EC" id="3.1.1.5" evidence="6"/>
<evidence type="ECO:0000256" key="5">
    <source>
        <dbReference type="PROSITE-ProRule" id="PRU00555"/>
    </source>
</evidence>
<keyword evidence="4 5" id="KW-0443">Lipid metabolism</keyword>
<dbReference type="Proteomes" id="UP000306584">
    <property type="component" value="Unassembled WGS sequence"/>
</dbReference>
<feature type="domain" description="PLA2c" evidence="8">
    <location>
        <begin position="205"/>
        <end position="837"/>
    </location>
</feature>
<evidence type="ECO:0000256" key="2">
    <source>
        <dbReference type="ARBA" id="ARBA00022801"/>
    </source>
</evidence>
<dbReference type="PANTHER" id="PTHR10728">
    <property type="entry name" value="CYTOSOLIC PHOSPHOLIPASE A2"/>
    <property type="match status" value="1"/>
</dbReference>
<gene>
    <name evidence="9" type="ORF">D6D01_06508</name>
</gene>
<comment type="catalytic activity">
    <reaction evidence="6">
        <text>a 1-acyl-sn-glycero-3-phosphocholine + H2O = sn-glycerol 3-phosphocholine + a fatty acid + H(+)</text>
        <dbReference type="Rhea" id="RHEA:15177"/>
        <dbReference type="ChEBI" id="CHEBI:15377"/>
        <dbReference type="ChEBI" id="CHEBI:15378"/>
        <dbReference type="ChEBI" id="CHEBI:16870"/>
        <dbReference type="ChEBI" id="CHEBI:28868"/>
        <dbReference type="ChEBI" id="CHEBI:58168"/>
        <dbReference type="EC" id="3.1.1.5"/>
    </reaction>
</comment>
<feature type="region of interest" description="Disordered" evidence="7">
    <location>
        <begin position="652"/>
        <end position="683"/>
    </location>
</feature>
<name>A0A4S9KYI9_AURPU</name>
<dbReference type="PANTHER" id="PTHR10728:SF40">
    <property type="entry name" value="PATATIN FAMILY PROTEIN"/>
    <property type="match status" value="1"/>
</dbReference>
<protein>
    <recommendedName>
        <fullName evidence="6">Lysophospholipase</fullName>
        <ecNumber evidence="6">3.1.1.5</ecNumber>
    </recommendedName>
</protein>
<keyword evidence="2 5" id="KW-0378">Hydrolase</keyword>
<feature type="compositionally biased region" description="Polar residues" evidence="7">
    <location>
        <begin position="99"/>
        <end position="114"/>
    </location>
</feature>
<dbReference type="EMBL" id="QZBD01000279">
    <property type="protein sequence ID" value="THY21686.1"/>
    <property type="molecule type" value="Genomic_DNA"/>
</dbReference>
<dbReference type="Pfam" id="PF01735">
    <property type="entry name" value="PLA2_B"/>
    <property type="match status" value="1"/>
</dbReference>
<sequence>MLRSSAFHLRIKPRAACRRLLHQASPSSKDRRKGTAGVAAAVLVVTGAYTLGCPRQALYADSPEGSDSQGWFSWPVVVKAVTPDPKELPTVSKAEGYDNANQSRPGQQAPPSQTKGHKNSDISEALNDSDVSAWHGMIESFETAKDSIVNFELSKIGEKIAGTIVPRWVKVMPGYISKLQNELSMAPGSLAEEIWHEANDPEINPEIIWDARVRVSDDICKEERDFLRKRKIHTTAALAKYLDVPETEIHPADVPTIAMCGSGGGLRALVAGTSSYLSAQEAGLFDCVTYTAGVSGSCWLQTLFYSSVGQQSHGRMINHLKSRLNVHIAYPPAALSLLSSAPTSKYLLSGVVEKMKGVPDADFGLVDVYGLLLGTRLLVPKGELGISDNDFKISNQRQHTDSGAYPLPIYTAVRHEIPNVAQTQDRAMNLQDETSKAIARAEAWFQWFEWTPYEFFCEELGAGIPTWAIGRKFDGGYSVYRDNGLALPELRVPLLMGIWGSAFCATLSHYYKEVRPIVRSLAGFSGIDQLIAEKDEDLTKVHPFEPASIPNFAANMKSLLPQSCPESVHNASTLQLMDAGMSNNLPIYPLLRPGRDIDVLIAFDASADVRQDNWIKVTDGYVKQRGIKGWPMGAGWPTEELDEEQTLKELEQAQATTEEEATKRVEEAQNAEKSKPVVEGGKVPAKPSDLGYCTVWVGTTEERENDTEPPLSKQVEEDWELMRPDAGIAVIYFPFLKNKKVPGVDPQTSDFMSTWNFVYTDEEIDKVVSLARANFEEGREQTKRTIRAVWERKRKHRLDREAEAKEIRRQTRMRKLVALATASAKASMRECFAGMSCEDGALKLDTDTGDVLLSPGSRFEWIVGGHQVGARWEEKELGTGRHLGGPSPVYNNDSSLRLWFAVDQDKNETLVVLTVSVKSRSKSKARPRSFFLLVPAEDLCISSAIHDFQPIPLDSVPEPLFERPADVVSAKATRILHLSFSLGNKRRSGVVMTTRPYSGNMRGTPLALLDGLKSLSEANHFDVYMKYSSYAQVGLQRIREQIASQHVAFFTPSFDLTNMYRGGWHGGFDLWEAQGWHKTAPNVPSRKRKASSPPLEEPLRAPPAYEQHGTPAPPAYADTASPSPRVPRTPHTEQQRPSPRPDIHLTPSSVVCDSISPGVCATPLSSHPLIFSDIESEAPHSAPRKQSPTHAVLPTLFAATNPSSLSQLYDHEMGIWLLTAWNLVPNIHFVLIHPLLSVASAVTNNDIQAYRLARVECAKALSSRVADHLQAHESSKGSEETRLRKQHHLKTLASEPDSLISWLFMLRSEGDVGFMEMLGGLEGRKRIAASAVDDEERFTECMSDFMVMRAAIVLQALLMGGQKVMQRLQGSDGEVVRTEVERFASWSSQPSV</sequence>
<dbReference type="GO" id="GO:0004623">
    <property type="term" value="F:phospholipase A2 activity"/>
    <property type="evidence" value="ECO:0007669"/>
    <property type="project" value="TreeGrafter"/>
</dbReference>
<dbReference type="GO" id="GO:0046475">
    <property type="term" value="P:glycerophospholipid catabolic process"/>
    <property type="evidence" value="ECO:0007669"/>
    <property type="project" value="TreeGrafter"/>
</dbReference>